<gene>
    <name evidence="4" type="ORF">KK060_11055</name>
</gene>
<dbReference type="EC" id="2.1.1.44" evidence="4"/>
<protein>
    <submittedName>
        <fullName evidence="4">L-histidine N(Alpha)-methyltransferase</fullName>
        <ecNumber evidence="4">2.1.1.44</ecNumber>
    </submittedName>
</protein>
<accession>A0ABS5VSP0</accession>
<proteinExistence type="predicted"/>
<dbReference type="Gene3D" id="3.40.50.150">
    <property type="entry name" value="Vaccinia Virus protein VP39"/>
    <property type="match status" value="1"/>
</dbReference>
<dbReference type="Proteomes" id="UP000772618">
    <property type="component" value="Unassembled WGS sequence"/>
</dbReference>
<feature type="domain" description="Histidine-specific methyltransferase SAM-dependent" evidence="3">
    <location>
        <begin position="14"/>
        <end position="319"/>
    </location>
</feature>
<dbReference type="PANTHER" id="PTHR43397:SF1">
    <property type="entry name" value="ERGOTHIONEINE BIOSYNTHESIS PROTEIN 1"/>
    <property type="match status" value="1"/>
</dbReference>
<sequence>MGVQSYIIDADIVEAVNQGLSSTPKHLPSWLLYDAQGDQIFQSIMRMPEYYPTGCEYEILRNYRKHLSHYFTNAADSFELIELGPGDGVKTQLLLAYLLDQETNFTYIPIDVSENVLDLLKNRLSHALPKLQIQPHTGRYEEALLLFKENKNRKVILFLGANIGNYPINSARQFINKISKAMSPEDFLLVGFDLKKDPRVVQLAYDDPNGITKAFNLNLLARLNRELGANFSLDQFSHFPTYDPESATAKSFLVSRRKQDVYIDALNSTFHFEAWETIHTEVSQKYDLQMIDDMASKYNLEVADVFYDKNKYFADVLLRKRPA</sequence>
<dbReference type="InterPro" id="IPR019257">
    <property type="entry name" value="MeTrfase_dom"/>
</dbReference>
<keyword evidence="2 4" id="KW-0808">Transferase</keyword>
<reference evidence="4 5" key="1">
    <citation type="submission" date="2021-05" db="EMBL/GenBank/DDBJ databases">
        <title>A Polyphasic approach of four new species of the genus Ohtaekwangia: Ohtaekwangia histidinii sp. nov., Ohtaekwangia cretensis sp. nov., Ohtaekwangia indiensis sp. nov., Ohtaekwangia reichenbachii sp. nov. from diverse environment.</title>
        <authorList>
            <person name="Octaviana S."/>
        </authorList>
    </citation>
    <scope>NUCLEOTIDE SEQUENCE [LARGE SCALE GENOMIC DNA]</scope>
    <source>
        <strain evidence="4 5">PWU20</strain>
    </source>
</reference>
<dbReference type="PIRSF" id="PIRSF018005">
    <property type="entry name" value="UCP018005"/>
    <property type="match status" value="1"/>
</dbReference>
<evidence type="ECO:0000256" key="2">
    <source>
        <dbReference type="ARBA" id="ARBA00022679"/>
    </source>
</evidence>
<dbReference type="EMBL" id="JAHESD010000021">
    <property type="protein sequence ID" value="MBT1703822.1"/>
    <property type="molecule type" value="Genomic_DNA"/>
</dbReference>
<evidence type="ECO:0000313" key="5">
    <source>
        <dbReference type="Proteomes" id="UP000772618"/>
    </source>
</evidence>
<dbReference type="GO" id="GO:0052706">
    <property type="term" value="F:L-histidine N(alpha)-methyltransferase activity"/>
    <property type="evidence" value="ECO:0007669"/>
    <property type="project" value="UniProtKB-EC"/>
</dbReference>
<organism evidence="4 5">
    <name type="scientific">Chryseosolibacter indicus</name>
    <dbReference type="NCBI Taxonomy" id="2782351"/>
    <lineage>
        <taxon>Bacteria</taxon>
        <taxon>Pseudomonadati</taxon>
        <taxon>Bacteroidota</taxon>
        <taxon>Cytophagia</taxon>
        <taxon>Cytophagales</taxon>
        <taxon>Chryseotaleaceae</taxon>
        <taxon>Chryseosolibacter</taxon>
    </lineage>
</organism>
<dbReference type="Pfam" id="PF10017">
    <property type="entry name" value="Methyltransf_33"/>
    <property type="match status" value="1"/>
</dbReference>
<dbReference type="GO" id="GO:0032259">
    <property type="term" value="P:methylation"/>
    <property type="evidence" value="ECO:0007669"/>
    <property type="project" value="UniProtKB-KW"/>
</dbReference>
<name>A0ABS5VSP0_9BACT</name>
<evidence type="ECO:0000313" key="4">
    <source>
        <dbReference type="EMBL" id="MBT1703822.1"/>
    </source>
</evidence>
<dbReference type="InterPro" id="IPR017804">
    <property type="entry name" value="MeTrfase_EgtD-like"/>
</dbReference>
<dbReference type="PANTHER" id="PTHR43397">
    <property type="entry name" value="ERGOTHIONEINE BIOSYNTHESIS PROTEIN 1"/>
    <property type="match status" value="1"/>
</dbReference>
<dbReference type="InterPro" id="IPR051128">
    <property type="entry name" value="EgtD_Methyltrsf_superfamily"/>
</dbReference>
<keyword evidence="5" id="KW-1185">Reference proteome</keyword>
<keyword evidence="1 4" id="KW-0489">Methyltransferase</keyword>
<dbReference type="InterPro" id="IPR029063">
    <property type="entry name" value="SAM-dependent_MTases_sf"/>
</dbReference>
<comment type="caution">
    <text evidence="4">The sequence shown here is derived from an EMBL/GenBank/DDBJ whole genome shotgun (WGS) entry which is preliminary data.</text>
</comment>
<dbReference type="SUPFAM" id="SSF53335">
    <property type="entry name" value="S-adenosyl-L-methionine-dependent methyltransferases"/>
    <property type="match status" value="1"/>
</dbReference>
<evidence type="ECO:0000259" key="3">
    <source>
        <dbReference type="Pfam" id="PF10017"/>
    </source>
</evidence>
<dbReference type="RefSeq" id="WP_254153784.1">
    <property type="nucleotide sequence ID" value="NZ_JAHESD010000021.1"/>
</dbReference>
<evidence type="ECO:0000256" key="1">
    <source>
        <dbReference type="ARBA" id="ARBA00022603"/>
    </source>
</evidence>